<dbReference type="Proteomes" id="UP000785679">
    <property type="component" value="Unassembled WGS sequence"/>
</dbReference>
<keyword evidence="3" id="KW-1185">Reference proteome</keyword>
<reference evidence="2" key="1">
    <citation type="submission" date="2019-06" db="EMBL/GenBank/DDBJ databases">
        <authorList>
            <person name="Zheng W."/>
        </authorList>
    </citation>
    <scope>NUCLEOTIDE SEQUENCE</scope>
    <source>
        <strain evidence="2">QDHG01</strain>
    </source>
</reference>
<keyword evidence="1" id="KW-0472">Membrane</keyword>
<gene>
    <name evidence="2" type="ORF">FGO68_gene14774</name>
</gene>
<evidence type="ECO:0000313" key="2">
    <source>
        <dbReference type="EMBL" id="TNV87827.1"/>
    </source>
</evidence>
<sequence>MTYFQAFIIAIPQMPKFEFPVVDPHINLFRLTSLQTSHLLLRGLRRMERGKLVAILLPLLIQLGSLAVGRVQLITKPTETDQVCSGVAKDGAPFATTFTAKIYSGLFTPSLKKIEIGQAPIQLINVGLAVKVGSTKLKNGGRVELPRYLTVSVTGILSASDLVGRVRLVVNPTAMLLFNLRECDEGWKSSLPLFFCSKSHWKSIRVCIRCQGISYSNANRSGLIIKSRYKVGRAVCVDIYYERIGGSYRSIRQKDLNSV</sequence>
<dbReference type="AlphaFoldDB" id="A0A8J8T9S6"/>
<evidence type="ECO:0000256" key="1">
    <source>
        <dbReference type="SAM" id="Phobius"/>
    </source>
</evidence>
<keyword evidence="1" id="KW-0812">Transmembrane</keyword>
<proteinExistence type="predicted"/>
<dbReference type="EMBL" id="RRYP01000202">
    <property type="protein sequence ID" value="TNV87827.1"/>
    <property type="molecule type" value="Genomic_DNA"/>
</dbReference>
<feature type="transmembrane region" description="Helical" evidence="1">
    <location>
        <begin position="52"/>
        <end position="73"/>
    </location>
</feature>
<name>A0A8J8T9S6_HALGN</name>
<accession>A0A8J8T9S6</accession>
<comment type="caution">
    <text evidence="2">The sequence shown here is derived from an EMBL/GenBank/DDBJ whole genome shotgun (WGS) entry which is preliminary data.</text>
</comment>
<protein>
    <submittedName>
        <fullName evidence="2">Uncharacterized protein</fullName>
    </submittedName>
</protein>
<organism evidence="2 3">
    <name type="scientific">Halteria grandinella</name>
    <dbReference type="NCBI Taxonomy" id="5974"/>
    <lineage>
        <taxon>Eukaryota</taxon>
        <taxon>Sar</taxon>
        <taxon>Alveolata</taxon>
        <taxon>Ciliophora</taxon>
        <taxon>Intramacronucleata</taxon>
        <taxon>Spirotrichea</taxon>
        <taxon>Stichotrichia</taxon>
        <taxon>Sporadotrichida</taxon>
        <taxon>Halteriidae</taxon>
        <taxon>Halteria</taxon>
    </lineage>
</organism>
<evidence type="ECO:0000313" key="3">
    <source>
        <dbReference type="Proteomes" id="UP000785679"/>
    </source>
</evidence>
<keyword evidence="1" id="KW-1133">Transmembrane helix</keyword>